<protein>
    <submittedName>
        <fullName evidence="1">Sulfur carrier protein ThiS</fullName>
    </submittedName>
</protein>
<accession>A0A8I1GEQ4</accession>
<name>A0A8I1GEQ4_9HYPH</name>
<evidence type="ECO:0000313" key="2">
    <source>
        <dbReference type="Proteomes" id="UP000623250"/>
    </source>
</evidence>
<dbReference type="AlphaFoldDB" id="A0A8I1GEQ4"/>
<dbReference type="RefSeq" id="WP_199502264.1">
    <property type="nucleotide sequence ID" value="NZ_JAEMUK010000004.1"/>
</dbReference>
<reference evidence="1 2" key="1">
    <citation type="submission" date="2020-12" db="EMBL/GenBank/DDBJ databases">
        <title>Revised draft genomes of Rhodomicrobium vannielii ATCC 17100 and Rhodomicrobium udaipurense JA643.</title>
        <authorList>
            <person name="Conners E.M."/>
            <person name="Davenport E.J."/>
            <person name="Bose A."/>
        </authorList>
    </citation>
    <scope>NUCLEOTIDE SEQUENCE [LARGE SCALE GENOMIC DNA]</scope>
    <source>
        <strain evidence="1 2">JA643</strain>
    </source>
</reference>
<dbReference type="Proteomes" id="UP000623250">
    <property type="component" value="Unassembled WGS sequence"/>
</dbReference>
<dbReference type="InterPro" id="IPR003749">
    <property type="entry name" value="ThiS/MoaD-like"/>
</dbReference>
<dbReference type="PANTHER" id="PTHR34472:SF1">
    <property type="entry name" value="SULFUR CARRIER PROTEIN THIS"/>
    <property type="match status" value="1"/>
</dbReference>
<dbReference type="Gene3D" id="3.10.20.30">
    <property type="match status" value="1"/>
</dbReference>
<dbReference type="InterPro" id="IPR012675">
    <property type="entry name" value="Beta-grasp_dom_sf"/>
</dbReference>
<dbReference type="SUPFAM" id="SSF54285">
    <property type="entry name" value="MoaD/ThiS"/>
    <property type="match status" value="1"/>
</dbReference>
<organism evidence="1 2">
    <name type="scientific">Rhodomicrobium udaipurense</name>
    <dbReference type="NCBI Taxonomy" id="1202716"/>
    <lineage>
        <taxon>Bacteria</taxon>
        <taxon>Pseudomonadati</taxon>
        <taxon>Pseudomonadota</taxon>
        <taxon>Alphaproteobacteria</taxon>
        <taxon>Hyphomicrobiales</taxon>
        <taxon>Hyphomicrobiaceae</taxon>
        <taxon>Rhodomicrobium</taxon>
    </lineage>
</organism>
<proteinExistence type="predicted"/>
<dbReference type="NCBIfam" id="TIGR01683">
    <property type="entry name" value="thiS"/>
    <property type="match status" value="1"/>
</dbReference>
<sequence length="62" mass="6437">MVNGEALATDATTLDSLCRELGFADAKIATALNGAFVPKTERITAELTDGDTVEILSPRQGG</sequence>
<comment type="caution">
    <text evidence="1">The sequence shown here is derived from an EMBL/GenBank/DDBJ whole genome shotgun (WGS) entry which is preliminary data.</text>
</comment>
<dbReference type="EMBL" id="JAEMUK010000004">
    <property type="protein sequence ID" value="MBJ7542301.1"/>
    <property type="molecule type" value="Genomic_DNA"/>
</dbReference>
<dbReference type="CDD" id="cd00565">
    <property type="entry name" value="Ubl_ThiS"/>
    <property type="match status" value="1"/>
</dbReference>
<gene>
    <name evidence="1" type="primary">thiS</name>
    <name evidence="1" type="ORF">JDN41_01860</name>
</gene>
<keyword evidence="2" id="KW-1185">Reference proteome</keyword>
<evidence type="ECO:0000313" key="1">
    <source>
        <dbReference type="EMBL" id="MBJ7542301.1"/>
    </source>
</evidence>
<dbReference type="Pfam" id="PF02597">
    <property type="entry name" value="ThiS"/>
    <property type="match status" value="1"/>
</dbReference>
<dbReference type="PANTHER" id="PTHR34472">
    <property type="entry name" value="SULFUR CARRIER PROTEIN THIS"/>
    <property type="match status" value="1"/>
</dbReference>
<dbReference type="InterPro" id="IPR016155">
    <property type="entry name" value="Mopterin_synth/thiamin_S_b"/>
</dbReference>
<dbReference type="InterPro" id="IPR010035">
    <property type="entry name" value="Thi_S"/>
</dbReference>